<organism evidence="8 9">
    <name type="scientific">Alicyclobacillus acidocaldarius (strain Tc-4-1)</name>
    <name type="common">Bacillus acidocaldarius</name>
    <dbReference type="NCBI Taxonomy" id="1048834"/>
    <lineage>
        <taxon>Bacteria</taxon>
        <taxon>Bacillati</taxon>
        <taxon>Bacillota</taxon>
        <taxon>Bacilli</taxon>
        <taxon>Bacillales</taxon>
        <taxon>Alicyclobacillaceae</taxon>
        <taxon>Alicyclobacillus</taxon>
    </lineage>
</organism>
<dbReference type="InterPro" id="IPR002052">
    <property type="entry name" value="DNA_methylase_N6_adenine_CS"/>
</dbReference>
<dbReference type="GO" id="GO:0032259">
    <property type="term" value="P:methylation"/>
    <property type="evidence" value="ECO:0007669"/>
    <property type="project" value="UniProtKB-KW"/>
</dbReference>
<dbReference type="InterPro" id="IPR023095">
    <property type="entry name" value="Ade_MeTrfase_dom_2"/>
</dbReference>
<dbReference type="Gene3D" id="3.40.50.150">
    <property type="entry name" value="Vaccinia Virus protein VP39"/>
    <property type="match status" value="1"/>
</dbReference>
<evidence type="ECO:0000256" key="3">
    <source>
        <dbReference type="ARBA" id="ARBA00022603"/>
    </source>
</evidence>
<dbReference type="Pfam" id="PF02086">
    <property type="entry name" value="MethyltransfD12"/>
    <property type="match status" value="1"/>
</dbReference>
<dbReference type="RefSeq" id="WP_014465189.1">
    <property type="nucleotide sequence ID" value="NC_017167.1"/>
</dbReference>
<proteinExistence type="inferred from homology"/>
<dbReference type="AlphaFoldDB" id="F8IH02"/>
<dbReference type="SUPFAM" id="SSF53335">
    <property type="entry name" value="S-adenosyl-L-methionine-dependent methyltransferases"/>
    <property type="match status" value="1"/>
</dbReference>
<dbReference type="Gene3D" id="1.10.1020.10">
    <property type="entry name" value="Adenine-specific Methyltransferase, Domain 2"/>
    <property type="match status" value="1"/>
</dbReference>
<keyword evidence="4 7" id="KW-0808">Transferase</keyword>
<evidence type="ECO:0000313" key="8">
    <source>
        <dbReference type="EMBL" id="AEJ44356.1"/>
    </source>
</evidence>
<keyword evidence="3 7" id="KW-0489">Methyltransferase</keyword>
<dbReference type="KEGG" id="aad:TC41_2457"/>
<dbReference type="eggNOG" id="COG0338">
    <property type="taxonomic scope" value="Bacteria"/>
</dbReference>
<dbReference type="GO" id="GO:0009007">
    <property type="term" value="F:site-specific DNA-methyltransferase (adenine-specific) activity"/>
    <property type="evidence" value="ECO:0007669"/>
    <property type="project" value="UniProtKB-UniRule"/>
</dbReference>
<evidence type="ECO:0000256" key="4">
    <source>
        <dbReference type="ARBA" id="ARBA00022679"/>
    </source>
</evidence>
<dbReference type="GO" id="GO:0043565">
    <property type="term" value="F:sequence-specific DNA binding"/>
    <property type="evidence" value="ECO:0007669"/>
    <property type="project" value="TreeGrafter"/>
</dbReference>
<dbReference type="Proteomes" id="UP000000292">
    <property type="component" value="Chromosome"/>
</dbReference>
<evidence type="ECO:0000256" key="1">
    <source>
        <dbReference type="ARBA" id="ARBA00006594"/>
    </source>
</evidence>
<dbReference type="GO" id="GO:0006298">
    <property type="term" value="P:mismatch repair"/>
    <property type="evidence" value="ECO:0007669"/>
    <property type="project" value="TreeGrafter"/>
</dbReference>
<name>F8IH02_ALIAT</name>
<dbReference type="InterPro" id="IPR012327">
    <property type="entry name" value="MeTrfase_D12"/>
</dbReference>
<protein>
    <recommendedName>
        <fullName evidence="2 7">Site-specific DNA-methyltransferase (adenine-specific)</fullName>
        <ecNumber evidence="2 7">2.1.1.72</ecNumber>
    </recommendedName>
</protein>
<gene>
    <name evidence="8" type="ordered locus">TC41_2457</name>
</gene>
<dbReference type="PATRIC" id="fig|1048834.4.peg.2321"/>
<dbReference type="InterPro" id="IPR012263">
    <property type="entry name" value="M_m6A_EcoRV"/>
</dbReference>
<accession>F8IH02</accession>
<dbReference type="PROSITE" id="PS00092">
    <property type="entry name" value="N6_MTASE"/>
    <property type="match status" value="1"/>
</dbReference>
<reference evidence="9" key="2">
    <citation type="submission" date="2011-06" db="EMBL/GenBank/DDBJ databases">
        <title>The complete genome sequence of Alicyclobacillus acidocaldarius sp. Tc-4-1.</title>
        <authorList>
            <person name="Chen Y."/>
            <person name="He Y."/>
            <person name="Dong Z."/>
            <person name="Hu S."/>
        </authorList>
    </citation>
    <scope>NUCLEOTIDE SEQUENCE [LARGE SCALE GENOMIC DNA]</scope>
    <source>
        <strain evidence="9">Tc-4-1</strain>
    </source>
</reference>
<evidence type="ECO:0000256" key="7">
    <source>
        <dbReference type="RuleBase" id="RU361257"/>
    </source>
</evidence>
<dbReference type="STRING" id="1048834.TC41_2457"/>
<dbReference type="GO" id="GO:1904047">
    <property type="term" value="F:S-adenosyl-L-methionine binding"/>
    <property type="evidence" value="ECO:0007669"/>
    <property type="project" value="TreeGrafter"/>
</dbReference>
<dbReference type="PRINTS" id="PR00505">
    <property type="entry name" value="D12N6MTFRASE"/>
</dbReference>
<dbReference type="EC" id="2.1.1.72" evidence="2 7"/>
<sequence length="285" mass="32877">MLSCIFQHLSNPFLQNSLLDRHVIASLNKLLPPGRRLIEPFVGAGAVFLNLDYPEHLLGDVNRDLILAHQMLQAHGEAFIEACRELFVPENNTPERYYELRDEFNSTADPWHSTADPWRRAALFVYLNRHSIHGLIRYNRHGRFNAPFGYRKRIYFPEAEMRHFVERSKRAAFVHADFRDLMKQARPNDVVYCDPPYVPLSDTSNFVEYSPGGFSWCDHEVLADYARALAERGVTVVISNHRTPAVESLYRGAEIHVVEVPRNIGSQHRQTARVVEELIAVFRAL</sequence>
<dbReference type="PIRSF" id="PIRSF000398">
    <property type="entry name" value="M_m6A_EcoRV"/>
    <property type="match status" value="1"/>
</dbReference>
<comment type="catalytic activity">
    <reaction evidence="6 7">
        <text>a 2'-deoxyadenosine in DNA + S-adenosyl-L-methionine = an N(6)-methyl-2'-deoxyadenosine in DNA + S-adenosyl-L-homocysteine + H(+)</text>
        <dbReference type="Rhea" id="RHEA:15197"/>
        <dbReference type="Rhea" id="RHEA-COMP:12418"/>
        <dbReference type="Rhea" id="RHEA-COMP:12419"/>
        <dbReference type="ChEBI" id="CHEBI:15378"/>
        <dbReference type="ChEBI" id="CHEBI:57856"/>
        <dbReference type="ChEBI" id="CHEBI:59789"/>
        <dbReference type="ChEBI" id="CHEBI:90615"/>
        <dbReference type="ChEBI" id="CHEBI:90616"/>
        <dbReference type="EC" id="2.1.1.72"/>
    </reaction>
</comment>
<reference evidence="8 9" key="1">
    <citation type="journal article" date="2011" name="J. Bacteriol.">
        <title>Complete Genome Sequence of Alicyclobacillus acidocaldarius Strain Tc-4-1.</title>
        <authorList>
            <person name="Chen Y."/>
            <person name="He Y."/>
            <person name="Zhang B."/>
            <person name="Yang J."/>
            <person name="Li W."/>
            <person name="Dong Z."/>
            <person name="Hu S."/>
        </authorList>
    </citation>
    <scope>NUCLEOTIDE SEQUENCE [LARGE SCALE GENOMIC DNA]</scope>
    <source>
        <strain evidence="8 9">Tc-4-1</strain>
    </source>
</reference>
<keyword evidence="5 7" id="KW-0949">S-adenosyl-L-methionine</keyword>
<dbReference type="HOGENOM" id="CLU_063430_0_1_9"/>
<dbReference type="InterPro" id="IPR029063">
    <property type="entry name" value="SAM-dependent_MTases_sf"/>
</dbReference>
<dbReference type="PANTHER" id="PTHR30481">
    <property type="entry name" value="DNA ADENINE METHYLASE"/>
    <property type="match status" value="1"/>
</dbReference>
<comment type="similarity">
    <text evidence="1 7">Belongs to the N(4)/N(6)-methyltransferase family.</text>
</comment>
<dbReference type="EMBL" id="CP002902">
    <property type="protein sequence ID" value="AEJ44356.1"/>
    <property type="molecule type" value="Genomic_DNA"/>
</dbReference>
<dbReference type="NCBIfam" id="TIGR00571">
    <property type="entry name" value="dam"/>
    <property type="match status" value="1"/>
</dbReference>
<evidence type="ECO:0000256" key="5">
    <source>
        <dbReference type="ARBA" id="ARBA00022691"/>
    </source>
</evidence>
<dbReference type="PANTHER" id="PTHR30481:SF3">
    <property type="entry name" value="DNA ADENINE METHYLASE"/>
    <property type="match status" value="1"/>
</dbReference>
<dbReference type="GO" id="GO:0009307">
    <property type="term" value="P:DNA restriction-modification system"/>
    <property type="evidence" value="ECO:0007669"/>
    <property type="project" value="InterPro"/>
</dbReference>
<evidence type="ECO:0000256" key="2">
    <source>
        <dbReference type="ARBA" id="ARBA00011900"/>
    </source>
</evidence>
<evidence type="ECO:0000313" key="9">
    <source>
        <dbReference type="Proteomes" id="UP000000292"/>
    </source>
</evidence>
<evidence type="ECO:0000256" key="6">
    <source>
        <dbReference type="ARBA" id="ARBA00047942"/>
    </source>
</evidence>
<dbReference type="REBASE" id="37964">
    <property type="entry name" value="M.Aac41ORF2448P"/>
</dbReference>
<dbReference type="OrthoDB" id="9805629at2"/>